<feature type="non-terminal residue" evidence="2">
    <location>
        <position position="1"/>
    </location>
</feature>
<feature type="compositionally biased region" description="Basic and acidic residues" evidence="1">
    <location>
        <begin position="21"/>
        <end position="32"/>
    </location>
</feature>
<evidence type="ECO:0000313" key="2">
    <source>
        <dbReference type="EMBL" id="CAF1519571.1"/>
    </source>
</evidence>
<gene>
    <name evidence="2" type="ORF">VCS650_LOCUS43212</name>
</gene>
<name>A0A815U9X2_9BILA</name>
<dbReference type="AlphaFoldDB" id="A0A815U9X2"/>
<organism evidence="2 3">
    <name type="scientific">Adineta steineri</name>
    <dbReference type="NCBI Taxonomy" id="433720"/>
    <lineage>
        <taxon>Eukaryota</taxon>
        <taxon>Metazoa</taxon>
        <taxon>Spiralia</taxon>
        <taxon>Gnathifera</taxon>
        <taxon>Rotifera</taxon>
        <taxon>Eurotatoria</taxon>
        <taxon>Bdelloidea</taxon>
        <taxon>Adinetida</taxon>
        <taxon>Adinetidae</taxon>
        <taxon>Adineta</taxon>
    </lineage>
</organism>
<dbReference type="EMBL" id="CAJNON010002975">
    <property type="protein sequence ID" value="CAF1519571.1"/>
    <property type="molecule type" value="Genomic_DNA"/>
</dbReference>
<dbReference type="Proteomes" id="UP000663891">
    <property type="component" value="Unassembled WGS sequence"/>
</dbReference>
<evidence type="ECO:0000256" key="1">
    <source>
        <dbReference type="SAM" id="MobiDB-lite"/>
    </source>
</evidence>
<feature type="region of interest" description="Disordered" evidence="1">
    <location>
        <begin position="1"/>
        <end position="32"/>
    </location>
</feature>
<accession>A0A815U9X2</accession>
<proteinExistence type="predicted"/>
<evidence type="ECO:0000313" key="3">
    <source>
        <dbReference type="Proteomes" id="UP000663891"/>
    </source>
</evidence>
<reference evidence="2" key="1">
    <citation type="submission" date="2021-02" db="EMBL/GenBank/DDBJ databases">
        <authorList>
            <person name="Nowell W R."/>
        </authorList>
    </citation>
    <scope>NUCLEOTIDE SEQUENCE</scope>
</reference>
<comment type="caution">
    <text evidence="2">The sequence shown here is derived from an EMBL/GenBank/DDBJ whole genome shotgun (WGS) entry which is preliminary data.</text>
</comment>
<protein>
    <submittedName>
        <fullName evidence="2">Uncharacterized protein</fullName>
    </submittedName>
</protein>
<sequence length="32" mass="3297">MGPLGPQDTVEGAPICGGPTEARELSEQDKGR</sequence>